<accession>A0ABM1TJA3</accession>
<keyword evidence="1" id="KW-1133">Transmembrane helix</keyword>
<feature type="transmembrane region" description="Helical" evidence="1">
    <location>
        <begin position="16"/>
        <end position="36"/>
    </location>
</feature>
<evidence type="ECO:0000313" key="2">
    <source>
        <dbReference type="Proteomes" id="UP000694941"/>
    </source>
</evidence>
<dbReference type="GeneID" id="111088920"/>
<keyword evidence="2" id="KW-1185">Reference proteome</keyword>
<gene>
    <name evidence="3" type="primary">LOC111088920</name>
</gene>
<name>A0ABM1TJA3_LIMPO</name>
<proteinExistence type="predicted"/>
<sequence length="142" mass="15909">MDNSMFDDTEVGEGKVVLYLGIFGGVFLLLCLMCYCCNTKSHDDQLVARNGETTNRSNIQDENQQEAIISGVTLESGTPSPPPAYDTIMKKEKQFQYDQNPPPYEDTLLWQNYPTVHSLGIHTSSFLNTSQYQIYPTSVAPT</sequence>
<protein>
    <submittedName>
        <fullName evidence="3">Uncharacterized protein LOC111088920</fullName>
    </submittedName>
</protein>
<keyword evidence="1" id="KW-0472">Membrane</keyword>
<dbReference type="Proteomes" id="UP000694941">
    <property type="component" value="Unplaced"/>
</dbReference>
<reference evidence="3" key="1">
    <citation type="submission" date="2025-08" db="UniProtKB">
        <authorList>
            <consortium name="RefSeq"/>
        </authorList>
    </citation>
    <scope>IDENTIFICATION</scope>
    <source>
        <tissue evidence="3">Muscle</tissue>
    </source>
</reference>
<keyword evidence="1" id="KW-0812">Transmembrane</keyword>
<dbReference type="RefSeq" id="XP_022255959.1">
    <property type="nucleotide sequence ID" value="XM_022400251.1"/>
</dbReference>
<evidence type="ECO:0000256" key="1">
    <source>
        <dbReference type="SAM" id="Phobius"/>
    </source>
</evidence>
<organism evidence="2 3">
    <name type="scientific">Limulus polyphemus</name>
    <name type="common">Atlantic horseshoe crab</name>
    <dbReference type="NCBI Taxonomy" id="6850"/>
    <lineage>
        <taxon>Eukaryota</taxon>
        <taxon>Metazoa</taxon>
        <taxon>Ecdysozoa</taxon>
        <taxon>Arthropoda</taxon>
        <taxon>Chelicerata</taxon>
        <taxon>Merostomata</taxon>
        <taxon>Xiphosura</taxon>
        <taxon>Limulidae</taxon>
        <taxon>Limulus</taxon>
    </lineage>
</organism>
<evidence type="ECO:0000313" key="3">
    <source>
        <dbReference type="RefSeq" id="XP_022255959.1"/>
    </source>
</evidence>